<name>D7PDR0_OPHUN</name>
<evidence type="ECO:0000313" key="1">
    <source>
        <dbReference type="EMBL" id="ADI72905.1"/>
    </source>
</evidence>
<dbReference type="EMBL" id="GU292488">
    <property type="protein sequence ID" value="ADI72905.1"/>
    <property type="molecule type" value="mRNA"/>
</dbReference>
<dbReference type="AlphaFoldDB" id="D7PDR0"/>
<feature type="non-terminal residue" evidence="1">
    <location>
        <position position="85"/>
    </location>
</feature>
<proteinExistence type="evidence at transcript level"/>
<sequence>LPMTRVALTTMLKVIGRLDNLRPAMVSVGYKSEPHRVKKVLKEFVPGDKDVLPEDWHYHLYLTEDWDQYWPFPTSLKINWDGDIP</sequence>
<protein>
    <submittedName>
        <fullName evidence="1">Linoleate diol synthase</fullName>
    </submittedName>
</protein>
<feature type="non-terminal residue" evidence="1">
    <location>
        <position position="1"/>
    </location>
</feature>
<accession>D7PDR0</accession>
<organism evidence="1">
    <name type="scientific">Ophiocordyceps unilateralis</name>
    <name type="common">Zombie-ant fungus</name>
    <name type="synonym">Torrubia unilateralis</name>
    <dbReference type="NCBI Taxonomy" id="268505"/>
    <lineage>
        <taxon>Eukaryota</taxon>
        <taxon>Fungi</taxon>
        <taxon>Dikarya</taxon>
        <taxon>Ascomycota</taxon>
        <taxon>Pezizomycotina</taxon>
        <taxon>Sordariomycetes</taxon>
        <taxon>Hypocreomycetidae</taxon>
        <taxon>Hypocreales</taxon>
        <taxon>Ophiocordycipitaceae</taxon>
        <taxon>Ophiocordyceps</taxon>
    </lineage>
</organism>
<reference evidence="1" key="1">
    <citation type="submission" date="2009-12" db="EMBL/GenBank/DDBJ databases">
        <title>Genes expressed during production and efflux of the polyketides, naphthoquinones, in the insect fungus Ophiocordyceps unilateralis.</title>
        <authorList>
            <person name="Amnuaykanjanasin A."/>
            <person name="Panchanawaporn S."/>
            <person name="Chutrakul C."/>
            <person name="Tanticharoen M."/>
        </authorList>
    </citation>
    <scope>NUCLEOTIDE SEQUENCE</scope>
    <source>
        <strain evidence="1">BCC1869</strain>
    </source>
</reference>